<dbReference type="Gene3D" id="3.30.70.100">
    <property type="match status" value="1"/>
</dbReference>
<dbReference type="OrthoDB" id="9814359at2"/>
<dbReference type="AlphaFoldDB" id="A0A0U5HKP6"/>
<evidence type="ECO:0000313" key="5">
    <source>
        <dbReference type="Proteomes" id="UP000596095"/>
    </source>
</evidence>
<dbReference type="CDD" id="cd00371">
    <property type="entry name" value="HMA"/>
    <property type="match status" value="1"/>
</dbReference>
<feature type="domain" description="HMA" evidence="1">
    <location>
        <begin position="1"/>
        <end position="62"/>
    </location>
</feature>
<dbReference type="EMBL" id="ABLOJW010000021">
    <property type="protein sequence ID" value="EKT4093966.1"/>
    <property type="molecule type" value="Genomic_DNA"/>
</dbReference>
<evidence type="ECO:0000313" key="3">
    <source>
        <dbReference type="EMBL" id="MBH1640467.1"/>
    </source>
</evidence>
<dbReference type="RefSeq" id="WP_021204511.1">
    <property type="nucleotide sequence ID" value="NZ_AP021867.1"/>
</dbReference>
<accession>A0A0U5HKP6</accession>
<name>A0A0U5HKP6_STEMA</name>
<dbReference type="Proteomes" id="UP000596095">
    <property type="component" value="Chromosome"/>
</dbReference>
<dbReference type="EMBL" id="JADUNO010000046">
    <property type="protein sequence ID" value="MBH1640467.1"/>
    <property type="molecule type" value="Genomic_DNA"/>
</dbReference>
<dbReference type="InterPro" id="IPR036163">
    <property type="entry name" value="HMA_dom_sf"/>
</dbReference>
<protein>
    <submittedName>
        <fullName evidence="3">Heavy-metal-associated domain-containing protein</fullName>
    </submittedName>
</protein>
<dbReference type="PROSITE" id="PS50846">
    <property type="entry name" value="HMA_2"/>
    <property type="match status" value="1"/>
</dbReference>
<proteinExistence type="predicted"/>
<dbReference type="Pfam" id="PF00403">
    <property type="entry name" value="HMA"/>
    <property type="match status" value="1"/>
</dbReference>
<dbReference type="EMBL" id="CP067993">
    <property type="protein sequence ID" value="QQQ44201.1"/>
    <property type="molecule type" value="Genomic_DNA"/>
</dbReference>
<evidence type="ECO:0000259" key="1">
    <source>
        <dbReference type="PROSITE" id="PS50846"/>
    </source>
</evidence>
<dbReference type="Proteomes" id="UP000616785">
    <property type="component" value="Unassembled WGS sequence"/>
</dbReference>
<evidence type="ECO:0000313" key="4">
    <source>
        <dbReference type="EMBL" id="QQQ44201.1"/>
    </source>
</evidence>
<dbReference type="GO" id="GO:0046872">
    <property type="term" value="F:metal ion binding"/>
    <property type="evidence" value="ECO:0007669"/>
    <property type="project" value="InterPro"/>
</dbReference>
<evidence type="ECO:0000313" key="6">
    <source>
        <dbReference type="Proteomes" id="UP000616785"/>
    </source>
</evidence>
<sequence>MEFHVEGMTCGGCARSVTKAIELVDPQASVQADPASRRVQVQTSASEAQIVAALTDAGFPPRTA</sequence>
<dbReference type="Proteomes" id="UP001218208">
    <property type="component" value="Unassembled WGS sequence"/>
</dbReference>
<dbReference type="SUPFAM" id="SSF55008">
    <property type="entry name" value="HMA, heavy metal-associated domain"/>
    <property type="match status" value="1"/>
</dbReference>
<evidence type="ECO:0000313" key="2">
    <source>
        <dbReference type="EMBL" id="EKT4093966.1"/>
    </source>
</evidence>
<reference evidence="3" key="1">
    <citation type="submission" date="2020-11" db="EMBL/GenBank/DDBJ databases">
        <title>Enhanced detection system for hospital associated transmission using whole genome sequencing surveillance.</title>
        <authorList>
            <person name="Harrison L.H."/>
            <person name="Van Tyne D."/>
            <person name="Marsh J.W."/>
            <person name="Griffith M.P."/>
            <person name="Snyder D.J."/>
            <person name="Cooper V.S."/>
            <person name="Mustapha M."/>
        </authorList>
    </citation>
    <scope>NUCLEOTIDE SEQUENCE</scope>
    <source>
        <strain evidence="3">STEN00092</strain>
    </source>
</reference>
<gene>
    <name evidence="3" type="ORF">I5U57_13515</name>
    <name evidence="4" type="ORF">JJL50_09330</name>
    <name evidence="2" type="ORF">QEG23_003517</name>
</gene>
<reference evidence="4 5" key="2">
    <citation type="submission" date="2021-01" db="EMBL/GenBank/DDBJ databases">
        <title>Genome Characterization of a novel Stenotrophomonas isolate with high keratinase activity.</title>
        <authorList>
            <person name="Cao Z.-J."/>
        </authorList>
    </citation>
    <scope>NUCLEOTIDE SEQUENCE [LARGE SCALE GENOMIC DNA]</scope>
    <source>
        <strain evidence="4 5">DHHJ</strain>
    </source>
</reference>
<reference evidence="2" key="3">
    <citation type="submission" date="2022-07" db="EMBL/GenBank/DDBJ databases">
        <authorList>
            <consortium name="DAFM: The Division of Animal and Food Microbiology"/>
        </authorList>
    </citation>
    <scope>NUCLEOTIDE SEQUENCE</scope>
    <source>
        <strain evidence="2">19MO01SH01-2</strain>
    </source>
</reference>
<dbReference type="InterPro" id="IPR006121">
    <property type="entry name" value="HMA_dom"/>
</dbReference>
<organism evidence="3 6">
    <name type="scientific">Stenotrophomonas maltophilia</name>
    <name type="common">Pseudomonas maltophilia</name>
    <name type="synonym">Xanthomonas maltophilia</name>
    <dbReference type="NCBI Taxonomy" id="40324"/>
    <lineage>
        <taxon>Bacteria</taxon>
        <taxon>Pseudomonadati</taxon>
        <taxon>Pseudomonadota</taxon>
        <taxon>Gammaproteobacteria</taxon>
        <taxon>Lysobacterales</taxon>
        <taxon>Lysobacteraceae</taxon>
        <taxon>Stenotrophomonas</taxon>
        <taxon>Stenotrophomonas maltophilia group</taxon>
    </lineage>
</organism>